<evidence type="ECO:0000313" key="1">
    <source>
        <dbReference type="EMBL" id="KAJ6976278.1"/>
    </source>
</evidence>
<sequence length="204" mass="23517">MITTLMFLLYGHLTLLCWPVHPLLLLCIPLRSILRVLLPYHLFLKTSLAIWRFLSLTWRSSQLKIAPMMSPWLMLFWQMNSWTWTSLMMMVVTCPHMFLLPLSRCHPLPPPLAFPCHPKLLRVTPLLLLLLQMLPLSPILEVVLGKLFFPPTPRLFNVLDFKIVLLIISPKLVPCLLRISYLSLMSGTCVPLVISRGKTQASRL</sequence>
<comment type="caution">
    <text evidence="1">The sequence shown here is derived from an EMBL/GenBank/DDBJ whole genome shotgun (WGS) entry which is preliminary data.</text>
</comment>
<organism evidence="1 2">
    <name type="scientific">Populus alba x Populus x berolinensis</name>
    <dbReference type="NCBI Taxonomy" id="444605"/>
    <lineage>
        <taxon>Eukaryota</taxon>
        <taxon>Viridiplantae</taxon>
        <taxon>Streptophyta</taxon>
        <taxon>Embryophyta</taxon>
        <taxon>Tracheophyta</taxon>
        <taxon>Spermatophyta</taxon>
        <taxon>Magnoliopsida</taxon>
        <taxon>eudicotyledons</taxon>
        <taxon>Gunneridae</taxon>
        <taxon>Pentapetalae</taxon>
        <taxon>rosids</taxon>
        <taxon>fabids</taxon>
        <taxon>Malpighiales</taxon>
        <taxon>Salicaceae</taxon>
        <taxon>Saliceae</taxon>
        <taxon>Populus</taxon>
    </lineage>
</organism>
<keyword evidence="2" id="KW-1185">Reference proteome</keyword>
<accession>A0AAD6LZR6</accession>
<name>A0AAD6LZR6_9ROSI</name>
<gene>
    <name evidence="1" type="ORF">NC653_031964</name>
</gene>
<evidence type="ECO:0000313" key="2">
    <source>
        <dbReference type="Proteomes" id="UP001164929"/>
    </source>
</evidence>
<dbReference type="AlphaFoldDB" id="A0AAD6LZR6"/>
<dbReference type="EMBL" id="JAQIZT010000013">
    <property type="protein sequence ID" value="KAJ6976278.1"/>
    <property type="molecule type" value="Genomic_DNA"/>
</dbReference>
<proteinExistence type="predicted"/>
<protein>
    <submittedName>
        <fullName evidence="1">Uncharacterized protein</fullName>
    </submittedName>
</protein>
<dbReference type="Proteomes" id="UP001164929">
    <property type="component" value="Chromosome 13"/>
</dbReference>
<reference evidence="1" key="1">
    <citation type="journal article" date="2023" name="Mol. Ecol. Resour.">
        <title>Chromosome-level genome assembly of a triploid poplar Populus alba 'Berolinensis'.</title>
        <authorList>
            <person name="Chen S."/>
            <person name="Yu Y."/>
            <person name="Wang X."/>
            <person name="Wang S."/>
            <person name="Zhang T."/>
            <person name="Zhou Y."/>
            <person name="He R."/>
            <person name="Meng N."/>
            <person name="Wang Y."/>
            <person name="Liu W."/>
            <person name="Liu Z."/>
            <person name="Liu J."/>
            <person name="Guo Q."/>
            <person name="Huang H."/>
            <person name="Sederoff R.R."/>
            <person name="Wang G."/>
            <person name="Qu G."/>
            <person name="Chen S."/>
        </authorList>
    </citation>
    <scope>NUCLEOTIDE SEQUENCE</scope>
    <source>
        <strain evidence="1">SC-2020</strain>
    </source>
</reference>